<sequence length="157" mass="18191">MDTSSANVKKLDPKDVAKYSEIFEMFDKTKRGSFGVKELKEVMQSYGLNANEQQLYEMVAQIDTNNNGLVTFDQFMAVFTQRMADSEKEEEMREAFKVLDKDGNGFLPIPYLKRLMTEMGDKMTNEEWDQLLETISMTGNEDINYEEMITILMSTQK</sequence>
<feature type="domain" description="EF-hand" evidence="2">
    <location>
        <begin position="14"/>
        <end position="49"/>
    </location>
</feature>
<dbReference type="GO" id="GO:0016460">
    <property type="term" value="C:myosin II complex"/>
    <property type="evidence" value="ECO:0007669"/>
    <property type="project" value="TreeGrafter"/>
</dbReference>
<dbReference type="InterPro" id="IPR050230">
    <property type="entry name" value="CALM/Myosin/TropC-like"/>
</dbReference>
<dbReference type="InterPro" id="IPR011992">
    <property type="entry name" value="EF-hand-dom_pair"/>
</dbReference>
<reference evidence="3" key="1">
    <citation type="submission" date="2020-11" db="EMBL/GenBank/DDBJ databases">
        <authorList>
            <person name="Tran Van P."/>
        </authorList>
    </citation>
    <scope>NUCLEOTIDE SEQUENCE</scope>
</reference>
<dbReference type="PANTHER" id="PTHR23048">
    <property type="entry name" value="MYOSIN LIGHT CHAIN 1, 3"/>
    <property type="match status" value="1"/>
</dbReference>
<keyword evidence="1" id="KW-0677">Repeat</keyword>
<protein>
    <recommendedName>
        <fullName evidence="2">EF-hand domain-containing protein</fullName>
    </recommendedName>
</protein>
<dbReference type="CDD" id="cd00051">
    <property type="entry name" value="EFh"/>
    <property type="match status" value="2"/>
</dbReference>
<evidence type="ECO:0000256" key="1">
    <source>
        <dbReference type="ARBA" id="ARBA00022737"/>
    </source>
</evidence>
<name>A0A7R9LV97_9ACAR</name>
<dbReference type="PROSITE" id="PS50222">
    <property type="entry name" value="EF_HAND_2"/>
    <property type="match status" value="3"/>
</dbReference>
<proteinExistence type="predicted"/>
<dbReference type="FunFam" id="1.10.238.10:FF:000001">
    <property type="entry name" value="Calmodulin 1"/>
    <property type="match status" value="1"/>
</dbReference>
<dbReference type="AlphaFoldDB" id="A0A7R9LV97"/>
<dbReference type="EMBL" id="OC917464">
    <property type="protein sequence ID" value="CAD7647138.1"/>
    <property type="molecule type" value="Genomic_DNA"/>
</dbReference>
<dbReference type="GO" id="GO:0005509">
    <property type="term" value="F:calcium ion binding"/>
    <property type="evidence" value="ECO:0007669"/>
    <property type="project" value="InterPro"/>
</dbReference>
<feature type="domain" description="EF-hand" evidence="2">
    <location>
        <begin position="50"/>
        <end position="85"/>
    </location>
</feature>
<dbReference type="Pfam" id="PF13499">
    <property type="entry name" value="EF-hand_7"/>
    <property type="match status" value="2"/>
</dbReference>
<organism evidence="3">
    <name type="scientific">Oppiella nova</name>
    <dbReference type="NCBI Taxonomy" id="334625"/>
    <lineage>
        <taxon>Eukaryota</taxon>
        <taxon>Metazoa</taxon>
        <taxon>Ecdysozoa</taxon>
        <taxon>Arthropoda</taxon>
        <taxon>Chelicerata</taxon>
        <taxon>Arachnida</taxon>
        <taxon>Acari</taxon>
        <taxon>Acariformes</taxon>
        <taxon>Sarcoptiformes</taxon>
        <taxon>Oribatida</taxon>
        <taxon>Brachypylina</taxon>
        <taxon>Oppioidea</taxon>
        <taxon>Oppiidae</taxon>
        <taxon>Oppiella</taxon>
    </lineage>
</organism>
<feature type="domain" description="EF-hand" evidence="2">
    <location>
        <begin position="87"/>
        <end position="122"/>
    </location>
</feature>
<evidence type="ECO:0000259" key="2">
    <source>
        <dbReference type="PROSITE" id="PS50222"/>
    </source>
</evidence>
<dbReference type="PANTHER" id="PTHR23048:SF0">
    <property type="entry name" value="CALMODULIN LIKE 3"/>
    <property type="match status" value="1"/>
</dbReference>
<dbReference type="InterPro" id="IPR002048">
    <property type="entry name" value="EF_hand_dom"/>
</dbReference>
<dbReference type="Gene3D" id="1.10.238.10">
    <property type="entry name" value="EF-hand"/>
    <property type="match status" value="1"/>
</dbReference>
<keyword evidence="4" id="KW-1185">Reference proteome</keyword>
<dbReference type="SMART" id="SM00054">
    <property type="entry name" value="EFh"/>
    <property type="match status" value="4"/>
</dbReference>
<accession>A0A7R9LV97</accession>
<dbReference type="Proteomes" id="UP000728032">
    <property type="component" value="Unassembled WGS sequence"/>
</dbReference>
<dbReference type="EMBL" id="CAJPVJ010002639">
    <property type="protein sequence ID" value="CAG2166580.1"/>
    <property type="molecule type" value="Genomic_DNA"/>
</dbReference>
<evidence type="ECO:0000313" key="4">
    <source>
        <dbReference type="Proteomes" id="UP000728032"/>
    </source>
</evidence>
<dbReference type="SUPFAM" id="SSF47473">
    <property type="entry name" value="EF-hand"/>
    <property type="match status" value="1"/>
</dbReference>
<evidence type="ECO:0000313" key="3">
    <source>
        <dbReference type="EMBL" id="CAD7647138.1"/>
    </source>
</evidence>
<dbReference type="OrthoDB" id="26525at2759"/>
<gene>
    <name evidence="3" type="ORF">ONB1V03_LOCUS6095</name>
</gene>